<evidence type="ECO:0000259" key="2">
    <source>
        <dbReference type="Pfam" id="PF00755"/>
    </source>
</evidence>
<reference evidence="3" key="1">
    <citation type="submission" date="2025-08" db="UniProtKB">
        <authorList>
            <consortium name="Ensembl"/>
        </authorList>
    </citation>
    <scope>IDENTIFICATION</scope>
</reference>
<accession>A0A8C5SQ86</accession>
<dbReference type="Pfam" id="PF00755">
    <property type="entry name" value="Carn_acyltransf"/>
    <property type="match status" value="1"/>
</dbReference>
<dbReference type="AlphaFoldDB" id="A0A8C5SQ86"/>
<protein>
    <recommendedName>
        <fullName evidence="2">Choline/carnitine acyltransferase domain-containing protein</fullName>
    </recommendedName>
</protein>
<dbReference type="SUPFAM" id="SSF52777">
    <property type="entry name" value="CoA-dependent acyltransferases"/>
    <property type="match status" value="1"/>
</dbReference>
<evidence type="ECO:0000256" key="1">
    <source>
        <dbReference type="SAM" id="MobiDB-lite"/>
    </source>
</evidence>
<dbReference type="Gene3D" id="3.30.559.70">
    <property type="entry name" value="Choline/Carnitine o-acyltransferase, domain 2"/>
    <property type="match status" value="1"/>
</dbReference>
<feature type="compositionally biased region" description="Polar residues" evidence="1">
    <location>
        <begin position="45"/>
        <end position="56"/>
    </location>
</feature>
<feature type="region of interest" description="Disordered" evidence="1">
    <location>
        <begin position="45"/>
        <end position="81"/>
    </location>
</feature>
<dbReference type="GeneTree" id="ENSGT00990000210552"/>
<evidence type="ECO:0000313" key="3">
    <source>
        <dbReference type="Ensembl" id="ENSLLTP00000021932.1"/>
    </source>
</evidence>
<keyword evidence="4" id="KW-1185">Reference proteome</keyword>
<organism evidence="3 4">
    <name type="scientific">Laticauda laticaudata</name>
    <name type="common">Blue-ringed sea krait</name>
    <name type="synonym">Blue-lipped sea krait</name>
    <dbReference type="NCBI Taxonomy" id="8630"/>
    <lineage>
        <taxon>Eukaryota</taxon>
        <taxon>Metazoa</taxon>
        <taxon>Chordata</taxon>
        <taxon>Craniata</taxon>
        <taxon>Vertebrata</taxon>
        <taxon>Euteleostomi</taxon>
        <taxon>Lepidosauria</taxon>
        <taxon>Squamata</taxon>
        <taxon>Bifurcata</taxon>
        <taxon>Unidentata</taxon>
        <taxon>Episquamata</taxon>
        <taxon>Toxicofera</taxon>
        <taxon>Serpentes</taxon>
        <taxon>Colubroidea</taxon>
        <taxon>Elapidae</taxon>
        <taxon>Laticaudinae</taxon>
        <taxon>Laticauda</taxon>
    </lineage>
</organism>
<feature type="domain" description="Choline/carnitine acyltransferase" evidence="2">
    <location>
        <begin position="1"/>
        <end position="49"/>
    </location>
</feature>
<dbReference type="InterPro" id="IPR042231">
    <property type="entry name" value="Cho/carn_acyl_trans_2"/>
</dbReference>
<dbReference type="Ensembl" id="ENSLLTT00000022746.1">
    <property type="protein sequence ID" value="ENSLLTP00000021932.1"/>
    <property type="gene ID" value="ENSLLTG00000016354.1"/>
</dbReference>
<dbReference type="Proteomes" id="UP000694406">
    <property type="component" value="Unplaced"/>
</dbReference>
<dbReference type="InterPro" id="IPR039551">
    <property type="entry name" value="Cho/carn_acyl_trans"/>
</dbReference>
<sequence length="81" mass="8757">MIERSLCLVCLDSPAGEELSDTNRALQLLHGGGYARNGANRWYDKSTQVSPRSQQRGAAATVPTEAWLNPGRQLRSSTGSP</sequence>
<proteinExistence type="predicted"/>
<evidence type="ECO:0000313" key="4">
    <source>
        <dbReference type="Proteomes" id="UP000694406"/>
    </source>
</evidence>
<name>A0A8C5SQ86_LATLA</name>
<reference evidence="3" key="2">
    <citation type="submission" date="2025-09" db="UniProtKB">
        <authorList>
            <consortium name="Ensembl"/>
        </authorList>
    </citation>
    <scope>IDENTIFICATION</scope>
</reference>